<dbReference type="Gene3D" id="3.40.50.10490">
    <property type="entry name" value="Glucose-6-phosphate isomerase like protein, domain 1"/>
    <property type="match status" value="1"/>
</dbReference>
<sequence length="282" mass="31998">MQEVYQIITNKLTEMSKSQRKIATYVLGHTDSVPFFTVGQLAKMAGVSEATVVRFSTFLGYSGYPEWQKAMQDSVKRHLTTVERLKISDDIYDSEDKAVYDMFQAEVSRIQKMADEFDITAFRQAVQAIIDAKRIFIVANRSAVSLGSFLEFYLDVLFENTELIRNPNGISEKLFRINNEDTVIGLSFARYTKNTIDAVSFAKDRGANVIAITDTVLSPLIPYADIALFSPSEMPSYIDSFVAPLSLVNALLTEVGRKKRGEIEKHLTDLEEVWDRFQIFHK</sequence>
<dbReference type="InterPro" id="IPR000281">
    <property type="entry name" value="HTH_RpiR"/>
</dbReference>
<evidence type="ECO:0000256" key="1">
    <source>
        <dbReference type="ARBA" id="ARBA00023015"/>
    </source>
</evidence>
<gene>
    <name evidence="6" type="ORF">E1I69_04995</name>
</gene>
<name>A0A4S3PWD8_9BACI</name>
<dbReference type="InterPro" id="IPR046348">
    <property type="entry name" value="SIS_dom_sf"/>
</dbReference>
<dbReference type="PROSITE" id="PS51071">
    <property type="entry name" value="HTH_RPIR"/>
    <property type="match status" value="1"/>
</dbReference>
<dbReference type="AlphaFoldDB" id="A0A4S3PWD8"/>
<dbReference type="CDD" id="cd05013">
    <property type="entry name" value="SIS_RpiR"/>
    <property type="match status" value="1"/>
</dbReference>
<proteinExistence type="predicted"/>
<dbReference type="GO" id="GO:0003700">
    <property type="term" value="F:DNA-binding transcription factor activity"/>
    <property type="evidence" value="ECO:0007669"/>
    <property type="project" value="InterPro"/>
</dbReference>
<dbReference type="InterPro" id="IPR036388">
    <property type="entry name" value="WH-like_DNA-bd_sf"/>
</dbReference>
<dbReference type="GO" id="GO:1901135">
    <property type="term" value="P:carbohydrate derivative metabolic process"/>
    <property type="evidence" value="ECO:0007669"/>
    <property type="project" value="InterPro"/>
</dbReference>
<dbReference type="OrthoDB" id="2930at2"/>
<keyword evidence="1" id="KW-0805">Transcription regulation</keyword>
<dbReference type="GO" id="GO:0003677">
    <property type="term" value="F:DNA binding"/>
    <property type="evidence" value="ECO:0007669"/>
    <property type="project" value="UniProtKB-KW"/>
</dbReference>
<accession>A0A4S3PWD8</accession>
<reference evidence="6 7" key="1">
    <citation type="journal article" date="2019" name="Indoor Air">
        <title>Impacts of indoor surface finishes on bacterial viability.</title>
        <authorList>
            <person name="Hu J."/>
            <person name="Maamar S.B."/>
            <person name="Glawe A.J."/>
            <person name="Gottel N."/>
            <person name="Gilbert J.A."/>
            <person name="Hartmann E.M."/>
        </authorList>
    </citation>
    <scope>NUCLEOTIDE SEQUENCE [LARGE SCALE GENOMIC DNA]</scope>
    <source>
        <strain evidence="6 7">AF060A6</strain>
    </source>
</reference>
<dbReference type="RefSeq" id="WP_136378498.1">
    <property type="nucleotide sequence ID" value="NZ_SLUB01000005.1"/>
</dbReference>
<evidence type="ECO:0000259" key="5">
    <source>
        <dbReference type="PROSITE" id="PS51464"/>
    </source>
</evidence>
<dbReference type="Pfam" id="PF01380">
    <property type="entry name" value="SIS"/>
    <property type="match status" value="1"/>
</dbReference>
<dbReference type="InterPro" id="IPR047640">
    <property type="entry name" value="RpiR-like"/>
</dbReference>
<evidence type="ECO:0000256" key="3">
    <source>
        <dbReference type="ARBA" id="ARBA00023163"/>
    </source>
</evidence>
<dbReference type="PANTHER" id="PTHR30514">
    <property type="entry name" value="GLUCOKINASE"/>
    <property type="match status" value="1"/>
</dbReference>
<dbReference type="STRING" id="1033734.GCA_000285535_01803"/>
<keyword evidence="7" id="KW-1185">Reference proteome</keyword>
<organism evidence="6 7">
    <name type="scientific">Bacillus timonensis</name>
    <dbReference type="NCBI Taxonomy" id="1033734"/>
    <lineage>
        <taxon>Bacteria</taxon>
        <taxon>Bacillati</taxon>
        <taxon>Bacillota</taxon>
        <taxon>Bacilli</taxon>
        <taxon>Bacillales</taxon>
        <taxon>Bacillaceae</taxon>
        <taxon>Bacillus</taxon>
    </lineage>
</organism>
<dbReference type="EMBL" id="SLUB01000005">
    <property type="protein sequence ID" value="THE14171.1"/>
    <property type="molecule type" value="Genomic_DNA"/>
</dbReference>
<keyword evidence="3" id="KW-0804">Transcription</keyword>
<protein>
    <submittedName>
        <fullName evidence="6">MurR/RpiR family transcriptional regulator</fullName>
    </submittedName>
</protein>
<dbReference type="GO" id="GO:0097367">
    <property type="term" value="F:carbohydrate derivative binding"/>
    <property type="evidence" value="ECO:0007669"/>
    <property type="project" value="InterPro"/>
</dbReference>
<dbReference type="InterPro" id="IPR001347">
    <property type="entry name" value="SIS_dom"/>
</dbReference>
<evidence type="ECO:0000259" key="4">
    <source>
        <dbReference type="PROSITE" id="PS51071"/>
    </source>
</evidence>
<evidence type="ECO:0000313" key="7">
    <source>
        <dbReference type="Proteomes" id="UP000306477"/>
    </source>
</evidence>
<dbReference type="SUPFAM" id="SSF53697">
    <property type="entry name" value="SIS domain"/>
    <property type="match status" value="1"/>
</dbReference>
<dbReference type="SUPFAM" id="SSF46689">
    <property type="entry name" value="Homeodomain-like"/>
    <property type="match status" value="1"/>
</dbReference>
<dbReference type="Gene3D" id="1.10.10.10">
    <property type="entry name" value="Winged helix-like DNA-binding domain superfamily/Winged helix DNA-binding domain"/>
    <property type="match status" value="1"/>
</dbReference>
<dbReference type="Pfam" id="PF01418">
    <property type="entry name" value="HTH_6"/>
    <property type="match status" value="1"/>
</dbReference>
<feature type="domain" description="SIS" evidence="5">
    <location>
        <begin position="125"/>
        <end position="262"/>
    </location>
</feature>
<dbReference type="PROSITE" id="PS51464">
    <property type="entry name" value="SIS"/>
    <property type="match status" value="1"/>
</dbReference>
<dbReference type="PANTHER" id="PTHR30514:SF18">
    <property type="entry name" value="RPIR-FAMILY TRANSCRIPTIONAL REGULATOR"/>
    <property type="match status" value="1"/>
</dbReference>
<dbReference type="InterPro" id="IPR009057">
    <property type="entry name" value="Homeodomain-like_sf"/>
</dbReference>
<dbReference type="Proteomes" id="UP000306477">
    <property type="component" value="Unassembled WGS sequence"/>
</dbReference>
<feature type="domain" description="HTH rpiR-type" evidence="4">
    <location>
        <begin position="2"/>
        <end position="78"/>
    </location>
</feature>
<evidence type="ECO:0000313" key="6">
    <source>
        <dbReference type="EMBL" id="THE14171.1"/>
    </source>
</evidence>
<comment type="caution">
    <text evidence="6">The sequence shown here is derived from an EMBL/GenBank/DDBJ whole genome shotgun (WGS) entry which is preliminary data.</text>
</comment>
<evidence type="ECO:0000256" key="2">
    <source>
        <dbReference type="ARBA" id="ARBA00023125"/>
    </source>
</evidence>
<keyword evidence="2" id="KW-0238">DNA-binding</keyword>
<dbReference type="InterPro" id="IPR035472">
    <property type="entry name" value="RpiR-like_SIS"/>
</dbReference>